<reference evidence="1 2" key="2">
    <citation type="journal article" date="2016" name="Int. J. Syst. Evol. Microbiol.">
        <title>Flavisolibacter tropicus sp. nov., isolated from tropical soil.</title>
        <authorList>
            <person name="Lee J.J."/>
            <person name="Kang M.S."/>
            <person name="Kim G.S."/>
            <person name="Lee C.S."/>
            <person name="Lim S."/>
            <person name="Lee J."/>
            <person name="Roh S.H."/>
            <person name="Kang H."/>
            <person name="Ha J.M."/>
            <person name="Bae S."/>
            <person name="Jung H.Y."/>
            <person name="Kim M.K."/>
        </authorList>
    </citation>
    <scope>NUCLEOTIDE SEQUENCE [LARGE SCALE GENOMIC DNA]</scope>
    <source>
        <strain evidence="1 2">LCS9</strain>
    </source>
</reference>
<dbReference type="EMBL" id="CP011390">
    <property type="protein sequence ID" value="ANE49952.1"/>
    <property type="molecule type" value="Genomic_DNA"/>
</dbReference>
<dbReference type="Proteomes" id="UP000077177">
    <property type="component" value="Chromosome"/>
</dbReference>
<dbReference type="KEGG" id="fla:SY85_05005"/>
<sequence length="196" mass="22168">MAKQVGPVFITGTIDGIIFYKLGDTYYLRSKGDYKSAKRMRKDPGLKRTMANADRFGVAARMVKRVYYRQLPGTVRKPGLFARLTGMVNKWLYQGKTKEEAQELLLAHCQTLVPAEKTTLEQPVHSTQKQITEANTKASSPLPMPKPIAVPNNRMVKKARYLSRWKVKRCGRLQVPRKDVASVMQTQLTKSDPAPC</sequence>
<proteinExistence type="predicted"/>
<name>A0A172TSI7_9BACT</name>
<evidence type="ECO:0000313" key="2">
    <source>
        <dbReference type="Proteomes" id="UP000077177"/>
    </source>
</evidence>
<organism evidence="1 2">
    <name type="scientific">Flavisolibacter tropicus</name>
    <dbReference type="NCBI Taxonomy" id="1492898"/>
    <lineage>
        <taxon>Bacteria</taxon>
        <taxon>Pseudomonadati</taxon>
        <taxon>Bacteroidota</taxon>
        <taxon>Chitinophagia</taxon>
        <taxon>Chitinophagales</taxon>
        <taxon>Chitinophagaceae</taxon>
        <taxon>Flavisolibacter</taxon>
    </lineage>
</organism>
<keyword evidence="2" id="KW-1185">Reference proteome</keyword>
<gene>
    <name evidence="1" type="ORF">SY85_05005</name>
</gene>
<protein>
    <submittedName>
        <fullName evidence="1">Uncharacterized protein</fullName>
    </submittedName>
</protein>
<dbReference type="AlphaFoldDB" id="A0A172TSI7"/>
<dbReference type="OrthoDB" id="672632at2"/>
<reference evidence="2" key="1">
    <citation type="submission" date="2015-01" db="EMBL/GenBank/DDBJ databases">
        <title>Flavisolibacter sp./LCS9/ whole genome sequencing.</title>
        <authorList>
            <person name="Kim M.K."/>
            <person name="Srinivasan S."/>
            <person name="Lee J.-J."/>
        </authorList>
    </citation>
    <scope>NUCLEOTIDE SEQUENCE [LARGE SCALE GENOMIC DNA]</scope>
    <source>
        <strain evidence="2">LCS9</strain>
    </source>
</reference>
<accession>A0A172TSI7</accession>
<evidence type="ECO:0000313" key="1">
    <source>
        <dbReference type="EMBL" id="ANE49952.1"/>
    </source>
</evidence>
<dbReference type="RefSeq" id="WP_066402098.1">
    <property type="nucleotide sequence ID" value="NZ_CP011390.1"/>
</dbReference>